<proteinExistence type="predicted"/>
<name>A0ABS2KT76_9NOCA</name>
<accession>A0ABS2KT76</accession>
<dbReference type="RefSeq" id="WP_204868139.1">
    <property type="nucleotide sequence ID" value="NZ_JAFBBK010000001.1"/>
</dbReference>
<gene>
    <name evidence="2" type="ORF">JOE42_001888</name>
</gene>
<protein>
    <submittedName>
        <fullName evidence="2">Uncharacterized protein</fullName>
    </submittedName>
</protein>
<organism evidence="2 3">
    <name type="scientific">Rhodococcoides corynebacterioides</name>
    <dbReference type="NCBI Taxonomy" id="53972"/>
    <lineage>
        <taxon>Bacteria</taxon>
        <taxon>Bacillati</taxon>
        <taxon>Actinomycetota</taxon>
        <taxon>Actinomycetes</taxon>
        <taxon>Mycobacteriales</taxon>
        <taxon>Nocardiaceae</taxon>
        <taxon>Rhodococcoides</taxon>
    </lineage>
</organism>
<dbReference type="Proteomes" id="UP000703038">
    <property type="component" value="Unassembled WGS sequence"/>
</dbReference>
<sequence>MDEGRRDLAAELRVLAELLIDRVEPVLRRLDTEDAPEWQGCSWCPFCALAAALRGERHDLLTLVTGEMDGLIEVLRDFLQTHGSGRHTPGAAERADAPEGAAPPVVRPASYQPITVTRTREPDPARRPDRDR</sequence>
<keyword evidence="3" id="KW-1185">Reference proteome</keyword>
<comment type="caution">
    <text evidence="2">The sequence shown here is derived from an EMBL/GenBank/DDBJ whole genome shotgun (WGS) entry which is preliminary data.</text>
</comment>
<reference evidence="2 3" key="1">
    <citation type="submission" date="2021-01" db="EMBL/GenBank/DDBJ databases">
        <title>Genomics of switchgrass bacterial isolates.</title>
        <authorList>
            <person name="Shade A."/>
        </authorList>
    </citation>
    <scope>NUCLEOTIDE SEQUENCE [LARGE SCALE GENOMIC DNA]</scope>
    <source>
        <strain evidence="2 3">PvP111</strain>
    </source>
</reference>
<evidence type="ECO:0000313" key="3">
    <source>
        <dbReference type="Proteomes" id="UP000703038"/>
    </source>
</evidence>
<evidence type="ECO:0000313" key="2">
    <source>
        <dbReference type="EMBL" id="MBM7415155.1"/>
    </source>
</evidence>
<dbReference type="EMBL" id="JAFBBK010000001">
    <property type="protein sequence ID" value="MBM7415155.1"/>
    <property type="molecule type" value="Genomic_DNA"/>
</dbReference>
<evidence type="ECO:0000256" key="1">
    <source>
        <dbReference type="SAM" id="MobiDB-lite"/>
    </source>
</evidence>
<feature type="region of interest" description="Disordered" evidence="1">
    <location>
        <begin position="82"/>
        <end position="132"/>
    </location>
</feature>
<feature type="compositionally biased region" description="Basic and acidic residues" evidence="1">
    <location>
        <begin position="118"/>
        <end position="132"/>
    </location>
</feature>